<evidence type="ECO:0000313" key="1">
    <source>
        <dbReference type="EMBL" id="KRN89295.1"/>
    </source>
</evidence>
<protein>
    <submittedName>
        <fullName evidence="1">Uncharacterized protein</fullName>
    </submittedName>
</protein>
<dbReference type="PATRIC" id="fig|1122146.4.peg.13"/>
<comment type="caution">
    <text evidence="1">The sequence shown here is derived from an EMBL/GenBank/DDBJ whole genome shotgun (WGS) entry which is preliminary data.</text>
</comment>
<sequence length="103" mass="12475">MYYYSNKKIFKEDFIMFSKKQPKRRPLFAKACAHHRRMWKVFFFFATIGNIFKIINSIDEIASRHNFSCPIKALKNQAIENHNHEHCHDDELCRRSQRQQNQG</sequence>
<dbReference type="Proteomes" id="UP000051500">
    <property type="component" value="Unassembled WGS sequence"/>
</dbReference>
<evidence type="ECO:0000313" key="2">
    <source>
        <dbReference type="Proteomes" id="UP000051500"/>
    </source>
</evidence>
<keyword evidence="2" id="KW-1185">Reference proteome</keyword>
<accession>A0A0R2KIU0</accession>
<dbReference type="AlphaFoldDB" id="A0A0R2KIU0"/>
<organism evidence="1 2">
    <name type="scientific">Ligilactobacillus ceti DSM 22408</name>
    <dbReference type="NCBI Taxonomy" id="1122146"/>
    <lineage>
        <taxon>Bacteria</taxon>
        <taxon>Bacillati</taxon>
        <taxon>Bacillota</taxon>
        <taxon>Bacilli</taxon>
        <taxon>Lactobacillales</taxon>
        <taxon>Lactobacillaceae</taxon>
        <taxon>Ligilactobacillus</taxon>
    </lineage>
</organism>
<gene>
    <name evidence="1" type="ORF">IV53_GL000011</name>
</gene>
<reference evidence="1 2" key="1">
    <citation type="journal article" date="2015" name="Genome Announc.">
        <title>Expanding the biotechnology potential of lactobacilli through comparative genomics of 213 strains and associated genera.</title>
        <authorList>
            <person name="Sun Z."/>
            <person name="Harris H.M."/>
            <person name="McCann A."/>
            <person name="Guo C."/>
            <person name="Argimon S."/>
            <person name="Zhang W."/>
            <person name="Yang X."/>
            <person name="Jeffery I.B."/>
            <person name="Cooney J.C."/>
            <person name="Kagawa T.F."/>
            <person name="Liu W."/>
            <person name="Song Y."/>
            <person name="Salvetti E."/>
            <person name="Wrobel A."/>
            <person name="Rasinkangas P."/>
            <person name="Parkhill J."/>
            <person name="Rea M.C."/>
            <person name="O'Sullivan O."/>
            <person name="Ritari J."/>
            <person name="Douillard F.P."/>
            <person name="Paul Ross R."/>
            <person name="Yang R."/>
            <person name="Briner A.E."/>
            <person name="Felis G.E."/>
            <person name="de Vos W.M."/>
            <person name="Barrangou R."/>
            <person name="Klaenhammer T.R."/>
            <person name="Caufield P.W."/>
            <person name="Cui Y."/>
            <person name="Zhang H."/>
            <person name="O'Toole P.W."/>
        </authorList>
    </citation>
    <scope>NUCLEOTIDE SEQUENCE [LARGE SCALE GENOMIC DNA]</scope>
    <source>
        <strain evidence="1 2">DSM 22408</strain>
    </source>
</reference>
<dbReference type="EMBL" id="JQBZ01000016">
    <property type="protein sequence ID" value="KRN89295.1"/>
    <property type="molecule type" value="Genomic_DNA"/>
</dbReference>
<name>A0A0R2KIU0_9LACO</name>
<proteinExistence type="predicted"/>